<feature type="transmembrane region" description="Helical" evidence="1">
    <location>
        <begin position="55"/>
        <end position="88"/>
    </location>
</feature>
<dbReference type="Gene3D" id="1.10.1760.20">
    <property type="match status" value="1"/>
</dbReference>
<keyword evidence="3" id="KW-1185">Reference proteome</keyword>
<keyword evidence="1" id="KW-0472">Membrane</keyword>
<accession>A0A941ATS7</accession>
<keyword evidence="1" id="KW-1133">Transmembrane helix</keyword>
<feature type="transmembrane region" description="Helical" evidence="1">
    <location>
        <begin position="275"/>
        <end position="297"/>
    </location>
</feature>
<evidence type="ECO:0000313" key="3">
    <source>
        <dbReference type="Proteomes" id="UP000678228"/>
    </source>
</evidence>
<protein>
    <submittedName>
        <fullName evidence="2">DUF2232 domain-containing protein</fullName>
    </submittedName>
</protein>
<comment type="caution">
    <text evidence="2">The sequence shown here is derived from an EMBL/GenBank/DDBJ whole genome shotgun (WGS) entry which is preliminary data.</text>
</comment>
<organism evidence="2 3">
    <name type="scientific">Halalkalibacter suaedae</name>
    <dbReference type="NCBI Taxonomy" id="2822140"/>
    <lineage>
        <taxon>Bacteria</taxon>
        <taxon>Bacillati</taxon>
        <taxon>Bacillota</taxon>
        <taxon>Bacilli</taxon>
        <taxon>Bacillales</taxon>
        <taxon>Bacillaceae</taxon>
        <taxon>Halalkalibacter</taxon>
    </lineage>
</organism>
<dbReference type="InterPro" id="IPR018710">
    <property type="entry name" value="DUF2232"/>
</dbReference>
<sequence length="312" mass="34903">MRETRMITEGAVLAAIVTIILLLTFYVPVIGSFTIWALSLPFTVFTYRKGLKAGFILLFVSCFIAFVIGIGGGLAIVPTFMFGSAGLVIGEMHRRGKNGFSVLLGASLLFIVHILLSYIVMTLVLNINPMQLAIDLTKEQMEMTESTLVSFGQEVNIEAFEETLDLLIYMAPVVIVGTAVTLALISTLLGYYVLRKLRHKVQALPPFREWQFPKSFLWYYLIVMILSFSAVEEGSTLFVIVWNLFPLLEVVLAVQGFSFIFFYCHQKKIAKAIPILLIVASLVIMPLLHLVRVLGILDLGFGLRKRIESQKK</sequence>
<name>A0A941ATS7_9BACI</name>
<dbReference type="Proteomes" id="UP000678228">
    <property type="component" value="Unassembled WGS sequence"/>
</dbReference>
<dbReference type="PANTHER" id="PTHR41324:SF1">
    <property type="entry name" value="DUF2232 DOMAIN-CONTAINING PROTEIN"/>
    <property type="match status" value="1"/>
</dbReference>
<feature type="transmembrane region" description="Helical" evidence="1">
    <location>
        <begin position="215"/>
        <end position="231"/>
    </location>
</feature>
<dbReference type="PANTHER" id="PTHR41324">
    <property type="entry name" value="MEMBRANE PROTEIN-RELATED"/>
    <property type="match status" value="1"/>
</dbReference>
<evidence type="ECO:0000256" key="1">
    <source>
        <dbReference type="SAM" id="Phobius"/>
    </source>
</evidence>
<feature type="transmembrane region" description="Helical" evidence="1">
    <location>
        <begin position="12"/>
        <end position="35"/>
    </location>
</feature>
<reference evidence="2" key="1">
    <citation type="submission" date="2021-03" db="EMBL/GenBank/DDBJ databases">
        <title>Bacillus suaedae sp. nov., isolated from Suaeda aralocaspica.</title>
        <authorList>
            <person name="Lei R.F.R."/>
        </authorList>
    </citation>
    <scope>NUCLEOTIDE SEQUENCE</scope>
    <source>
        <strain evidence="2">YZJH907-2</strain>
    </source>
</reference>
<gene>
    <name evidence="2" type="ORF">J7W16_15950</name>
</gene>
<feature type="transmembrane region" description="Helical" evidence="1">
    <location>
        <begin position="100"/>
        <end position="121"/>
    </location>
</feature>
<dbReference type="EMBL" id="JAGKSQ010000007">
    <property type="protein sequence ID" value="MBP3952619.1"/>
    <property type="molecule type" value="Genomic_DNA"/>
</dbReference>
<feature type="transmembrane region" description="Helical" evidence="1">
    <location>
        <begin position="166"/>
        <end position="194"/>
    </location>
</feature>
<evidence type="ECO:0000313" key="2">
    <source>
        <dbReference type="EMBL" id="MBP3952619.1"/>
    </source>
</evidence>
<keyword evidence="1" id="KW-0812">Transmembrane</keyword>
<feature type="transmembrane region" description="Helical" evidence="1">
    <location>
        <begin position="237"/>
        <end position="263"/>
    </location>
</feature>
<proteinExistence type="predicted"/>
<dbReference type="RefSeq" id="WP_210598478.1">
    <property type="nucleotide sequence ID" value="NZ_JAGKSQ010000007.1"/>
</dbReference>
<dbReference type="Pfam" id="PF09991">
    <property type="entry name" value="DUF2232"/>
    <property type="match status" value="1"/>
</dbReference>
<dbReference type="AlphaFoldDB" id="A0A941ATS7"/>